<evidence type="ECO:0000313" key="2">
    <source>
        <dbReference type="Proteomes" id="UP001066276"/>
    </source>
</evidence>
<comment type="caution">
    <text evidence="1">The sequence shown here is derived from an EMBL/GenBank/DDBJ whole genome shotgun (WGS) entry which is preliminary data.</text>
</comment>
<keyword evidence="2" id="KW-1185">Reference proteome</keyword>
<accession>A0AAV7PPL3</accession>
<protein>
    <submittedName>
        <fullName evidence="1">Uncharacterized protein</fullName>
    </submittedName>
</protein>
<name>A0AAV7PPL3_PLEWA</name>
<reference evidence="1" key="1">
    <citation type="journal article" date="2022" name="bioRxiv">
        <title>Sequencing and chromosome-scale assembly of the giantPleurodeles waltlgenome.</title>
        <authorList>
            <person name="Brown T."/>
            <person name="Elewa A."/>
            <person name="Iarovenko S."/>
            <person name="Subramanian E."/>
            <person name="Araus A.J."/>
            <person name="Petzold A."/>
            <person name="Susuki M."/>
            <person name="Suzuki K.-i.T."/>
            <person name="Hayashi T."/>
            <person name="Toyoda A."/>
            <person name="Oliveira C."/>
            <person name="Osipova E."/>
            <person name="Leigh N.D."/>
            <person name="Simon A."/>
            <person name="Yun M.H."/>
        </authorList>
    </citation>
    <scope>NUCLEOTIDE SEQUENCE</scope>
    <source>
        <strain evidence="1">20211129_DDA</strain>
        <tissue evidence="1">Liver</tissue>
    </source>
</reference>
<dbReference type="Proteomes" id="UP001066276">
    <property type="component" value="Chromosome 7"/>
</dbReference>
<gene>
    <name evidence="1" type="ORF">NDU88_007336</name>
</gene>
<sequence length="249" mass="26725">MWLQRFNETCYSSLRDPQRLWGAACLGCFVLGRVCSGPQFGTGMCRQPRREEVRQAAQRLSRPCCSSLRSPQCSQVAAPTECPVPGRALSGPLCGALGLNSAPACAVNQGERRQGKPRSASAGHAAHRCAVRSVPKSQPHLGAPYRAGYSVGLYSAQVCAVGEGGLLLEKVMWGGLVGRMPPSSQTLCTHRIGLGLKSVVFLLDGGTMPLETSVCRRDSKSRTRRCVSQGLTLFNFDRLGAEPPVEIRP</sequence>
<dbReference type="AlphaFoldDB" id="A0AAV7PPL3"/>
<organism evidence="1 2">
    <name type="scientific">Pleurodeles waltl</name>
    <name type="common">Iberian ribbed newt</name>
    <dbReference type="NCBI Taxonomy" id="8319"/>
    <lineage>
        <taxon>Eukaryota</taxon>
        <taxon>Metazoa</taxon>
        <taxon>Chordata</taxon>
        <taxon>Craniata</taxon>
        <taxon>Vertebrata</taxon>
        <taxon>Euteleostomi</taxon>
        <taxon>Amphibia</taxon>
        <taxon>Batrachia</taxon>
        <taxon>Caudata</taxon>
        <taxon>Salamandroidea</taxon>
        <taxon>Salamandridae</taxon>
        <taxon>Pleurodelinae</taxon>
        <taxon>Pleurodeles</taxon>
    </lineage>
</organism>
<evidence type="ECO:0000313" key="1">
    <source>
        <dbReference type="EMBL" id="KAJ1128965.1"/>
    </source>
</evidence>
<proteinExistence type="predicted"/>
<dbReference type="EMBL" id="JANPWB010000011">
    <property type="protein sequence ID" value="KAJ1128965.1"/>
    <property type="molecule type" value="Genomic_DNA"/>
</dbReference>